<feature type="region of interest" description="Disordered" evidence="2">
    <location>
        <begin position="387"/>
        <end position="436"/>
    </location>
</feature>
<dbReference type="OrthoDB" id="29853at2759"/>
<feature type="compositionally biased region" description="Basic and acidic residues" evidence="2">
    <location>
        <begin position="186"/>
        <end position="201"/>
    </location>
</feature>
<dbReference type="InterPro" id="IPR005061">
    <property type="entry name" value="Ist1"/>
</dbReference>
<feature type="region of interest" description="Disordered" evidence="2">
    <location>
        <begin position="186"/>
        <end position="228"/>
    </location>
</feature>
<keyword evidence="3" id="KW-1185">Reference proteome</keyword>
<dbReference type="PANTHER" id="PTHR12161">
    <property type="entry name" value="IST1 FAMILY MEMBER"/>
    <property type="match status" value="1"/>
</dbReference>
<evidence type="ECO:0000313" key="4">
    <source>
        <dbReference type="RefSeq" id="XP_030525947.1"/>
    </source>
</evidence>
<feature type="compositionally biased region" description="Basic and acidic residues" evidence="2">
    <location>
        <begin position="322"/>
        <end position="337"/>
    </location>
</feature>
<reference evidence="3" key="1">
    <citation type="submission" date="2025-05" db="UniProtKB">
        <authorList>
            <consortium name="RefSeq"/>
        </authorList>
    </citation>
    <scope>NUCLEOTIDE SEQUENCE [LARGE SCALE GENOMIC DNA]</scope>
</reference>
<evidence type="ECO:0000313" key="3">
    <source>
        <dbReference type="Proteomes" id="UP000827889"/>
    </source>
</evidence>
<feature type="compositionally biased region" description="Basic and acidic residues" evidence="2">
    <location>
        <begin position="395"/>
        <end position="415"/>
    </location>
</feature>
<feature type="compositionally biased region" description="Polar residues" evidence="2">
    <location>
        <begin position="311"/>
        <end position="320"/>
    </location>
</feature>
<feature type="region of interest" description="Disordered" evidence="2">
    <location>
        <begin position="280"/>
        <end position="371"/>
    </location>
</feature>
<dbReference type="Proteomes" id="UP000827889">
    <property type="component" value="Chromosome 2"/>
</dbReference>
<reference evidence="4" key="2">
    <citation type="submission" date="2025-08" db="UniProtKB">
        <authorList>
            <consortium name="RefSeq"/>
        </authorList>
    </citation>
    <scope>IDENTIFICATION</scope>
    <source>
        <tissue evidence="4">Leaf</tissue>
    </source>
</reference>
<dbReference type="InterPro" id="IPR042277">
    <property type="entry name" value="IST1-like"/>
</dbReference>
<evidence type="ECO:0000256" key="2">
    <source>
        <dbReference type="SAM" id="MobiDB-lite"/>
    </source>
</evidence>
<dbReference type="RefSeq" id="XP_030525947.1">
    <property type="nucleotide sequence ID" value="XM_030670087.2"/>
</dbReference>
<protein>
    <submittedName>
        <fullName evidence="4">Uncharacterized protein LOC115737759</fullName>
    </submittedName>
</protein>
<comment type="similarity">
    <text evidence="1">Belongs to the IST1 family.</text>
</comment>
<dbReference type="FunFam" id="1.20.1260.60:FF:000002">
    <property type="entry name" value="Vacuolar protein sorting-associated protein IST1"/>
    <property type="match status" value="1"/>
</dbReference>
<accession>A0A8B8NTU0</accession>
<sequence>MGKKLDALLGRGFKTSKFKKLVNLAISRIAYLEKEHRTRCSQARSDVIQLLNLGEQERALLRVEYVIREQNMLDSYSMIENYFNLLMERVVFIEKSRECPEELKEAVTSLIFAASRCGELPELQKIRALFTSRFGKELASRAVELHNNCGVNSKIVKKLSTRRPGLDSKLKLLRDIAPTSEIVQQFEKEPPAVPAEEKAEASEQQSSRSHNKPSIRESLQPEQVSRADSKELEWDKKLLERMKERKYKDAEAAAEAAYNMATNAAAAARATIELLHSHDADTKKEDGHEEKPNESSGGHEIEERGTKHTRTTTASITSSQKLVKDKDVAEKKDESKMKQVQPPWMPERKTSLATKGSLKSKRSGSVADENRDVLNYLISFENLMRLQATPQADPPGEKPVQEESGRHQGVEEQKHSRNPSMGRKPLSSRSRRASRG</sequence>
<name>A0A8B8NTU0_9MYRT</name>
<organism evidence="3 4">
    <name type="scientific">Rhodamnia argentea</name>
    <dbReference type="NCBI Taxonomy" id="178133"/>
    <lineage>
        <taxon>Eukaryota</taxon>
        <taxon>Viridiplantae</taxon>
        <taxon>Streptophyta</taxon>
        <taxon>Embryophyta</taxon>
        <taxon>Tracheophyta</taxon>
        <taxon>Spermatophyta</taxon>
        <taxon>Magnoliopsida</taxon>
        <taxon>eudicotyledons</taxon>
        <taxon>Gunneridae</taxon>
        <taxon>Pentapetalae</taxon>
        <taxon>rosids</taxon>
        <taxon>malvids</taxon>
        <taxon>Myrtales</taxon>
        <taxon>Myrtaceae</taxon>
        <taxon>Myrtoideae</taxon>
        <taxon>Myrteae</taxon>
        <taxon>Australasian group</taxon>
        <taxon>Rhodamnia</taxon>
    </lineage>
</organism>
<dbReference type="GeneID" id="115737759"/>
<dbReference type="PANTHER" id="PTHR12161:SF59">
    <property type="entry name" value="IST1-LIKE PROTEIN"/>
    <property type="match status" value="1"/>
</dbReference>
<dbReference type="AlphaFoldDB" id="A0A8B8NTU0"/>
<dbReference type="KEGG" id="rarg:115737759"/>
<gene>
    <name evidence="4" type="primary">LOC115737759</name>
</gene>
<proteinExistence type="inferred from homology"/>
<dbReference type="GO" id="GO:0015031">
    <property type="term" value="P:protein transport"/>
    <property type="evidence" value="ECO:0007669"/>
    <property type="project" value="InterPro"/>
</dbReference>
<dbReference type="Gene3D" id="1.20.1260.60">
    <property type="entry name" value="Vacuolar protein sorting-associated protein Ist1"/>
    <property type="match status" value="1"/>
</dbReference>
<dbReference type="Pfam" id="PF03398">
    <property type="entry name" value="Ist1"/>
    <property type="match status" value="1"/>
</dbReference>
<evidence type="ECO:0000256" key="1">
    <source>
        <dbReference type="ARBA" id="ARBA00005536"/>
    </source>
</evidence>
<feature type="compositionally biased region" description="Basic and acidic residues" evidence="2">
    <location>
        <begin position="280"/>
        <end position="306"/>
    </location>
</feature>